<feature type="compositionally biased region" description="Basic and acidic residues" evidence="1">
    <location>
        <begin position="228"/>
        <end position="242"/>
    </location>
</feature>
<reference evidence="2 3" key="1">
    <citation type="submission" date="2020-04" db="EMBL/GenBank/DDBJ databases">
        <authorList>
            <person name="De Canck E."/>
        </authorList>
    </citation>
    <scope>NUCLEOTIDE SEQUENCE [LARGE SCALE GENOMIC DNA]</scope>
    <source>
        <strain evidence="2 3">LMG 29542</strain>
    </source>
</reference>
<feature type="compositionally biased region" description="Basic residues" evidence="1">
    <location>
        <begin position="206"/>
        <end position="227"/>
    </location>
</feature>
<feature type="region of interest" description="Disordered" evidence="1">
    <location>
        <begin position="1"/>
        <end position="115"/>
    </location>
</feature>
<feature type="region of interest" description="Disordered" evidence="1">
    <location>
        <begin position="206"/>
        <end position="322"/>
    </location>
</feature>
<feature type="compositionally biased region" description="Basic and acidic residues" evidence="1">
    <location>
        <begin position="16"/>
        <end position="40"/>
    </location>
</feature>
<dbReference type="EMBL" id="CADIKH010000340">
    <property type="protein sequence ID" value="CAB3775240.1"/>
    <property type="molecule type" value="Genomic_DNA"/>
</dbReference>
<gene>
    <name evidence="2" type="ORF">LMG29542_08622</name>
</gene>
<feature type="region of interest" description="Disordered" evidence="1">
    <location>
        <begin position="130"/>
        <end position="166"/>
    </location>
</feature>
<feature type="compositionally biased region" description="Basic and acidic residues" evidence="1">
    <location>
        <begin position="310"/>
        <end position="322"/>
    </location>
</feature>
<feature type="compositionally biased region" description="Basic and acidic residues" evidence="1">
    <location>
        <begin position="130"/>
        <end position="140"/>
    </location>
</feature>
<name>A0A6J5F8S3_9BURK</name>
<proteinExistence type="predicted"/>
<feature type="compositionally biased region" description="Basic and acidic residues" evidence="1">
    <location>
        <begin position="72"/>
        <end position="90"/>
    </location>
</feature>
<organism evidence="2 3">
    <name type="scientific">Paraburkholderia humisilvae</name>
    <dbReference type="NCBI Taxonomy" id="627669"/>
    <lineage>
        <taxon>Bacteria</taxon>
        <taxon>Pseudomonadati</taxon>
        <taxon>Pseudomonadota</taxon>
        <taxon>Betaproteobacteria</taxon>
        <taxon>Burkholderiales</taxon>
        <taxon>Burkholderiaceae</taxon>
        <taxon>Paraburkholderia</taxon>
    </lineage>
</organism>
<accession>A0A6J5F8S3</accession>
<evidence type="ECO:0000313" key="3">
    <source>
        <dbReference type="Proteomes" id="UP000494363"/>
    </source>
</evidence>
<keyword evidence="3" id="KW-1185">Reference proteome</keyword>
<evidence type="ECO:0000313" key="2">
    <source>
        <dbReference type="EMBL" id="CAB3775240.1"/>
    </source>
</evidence>
<dbReference type="Proteomes" id="UP000494363">
    <property type="component" value="Unassembled WGS sequence"/>
</dbReference>
<protein>
    <submittedName>
        <fullName evidence="2">Uncharacterized protein</fullName>
    </submittedName>
</protein>
<sequence>MGRANAALARAFPHRPRSDSARNDYGLRDAEKGGRQREPCRQAARPGCTQTDYTDLRRNPRGPASRHVSATRLDDRQRHAVQHERKRGDLEPLLPAGRHTAGQQAPGSSERSREHVAVVERLVSVGDVHRRGRQYDRAPDSRGPPAARCDRREGHRMGGHREDRPHAYAGCDTAHARAGMVRLCGHAAGQSRPARCCAARRLSSCARRHGGRHRHQRRARVRGSRGGRNRDAHRPAVRERTEQVYGSGRARRADSSVRRAQDAGGVAVQDRQRYSPDVMRSARRLRGAADSGERTGLVDHAGQGQPDPGRSPDDDRRAGDGQ</sequence>
<dbReference type="AlphaFoldDB" id="A0A6J5F8S3"/>
<feature type="compositionally biased region" description="Basic and acidic residues" evidence="1">
    <location>
        <begin position="251"/>
        <end position="261"/>
    </location>
</feature>
<feature type="compositionally biased region" description="Basic and acidic residues" evidence="1">
    <location>
        <begin position="148"/>
        <end position="166"/>
    </location>
</feature>
<evidence type="ECO:0000256" key="1">
    <source>
        <dbReference type="SAM" id="MobiDB-lite"/>
    </source>
</evidence>